<gene>
    <name evidence="1" type="ORF">EYF80_053157</name>
</gene>
<comment type="caution">
    <text evidence="1">The sequence shown here is derived from an EMBL/GenBank/DDBJ whole genome shotgun (WGS) entry which is preliminary data.</text>
</comment>
<protein>
    <submittedName>
        <fullName evidence="1">Uncharacterized protein</fullName>
    </submittedName>
</protein>
<name>A0A4Z2F6J1_9TELE</name>
<evidence type="ECO:0000313" key="1">
    <source>
        <dbReference type="EMBL" id="TNN36675.1"/>
    </source>
</evidence>
<evidence type="ECO:0000313" key="2">
    <source>
        <dbReference type="Proteomes" id="UP000314294"/>
    </source>
</evidence>
<dbReference type="AlphaFoldDB" id="A0A4Z2F6J1"/>
<accession>A0A4Z2F6J1</accession>
<dbReference type="EMBL" id="SRLO01001586">
    <property type="protein sequence ID" value="TNN36675.1"/>
    <property type="molecule type" value="Genomic_DNA"/>
</dbReference>
<proteinExistence type="predicted"/>
<reference evidence="1 2" key="1">
    <citation type="submission" date="2019-03" db="EMBL/GenBank/DDBJ databases">
        <title>First draft genome of Liparis tanakae, snailfish: a comprehensive survey of snailfish specific genes.</title>
        <authorList>
            <person name="Kim W."/>
            <person name="Song I."/>
            <person name="Jeong J.-H."/>
            <person name="Kim D."/>
            <person name="Kim S."/>
            <person name="Ryu S."/>
            <person name="Song J.Y."/>
            <person name="Lee S.K."/>
        </authorList>
    </citation>
    <scope>NUCLEOTIDE SEQUENCE [LARGE SCALE GENOMIC DNA]</scope>
    <source>
        <tissue evidence="1">Muscle</tissue>
    </source>
</reference>
<organism evidence="1 2">
    <name type="scientific">Liparis tanakae</name>
    <name type="common">Tanaka's snailfish</name>
    <dbReference type="NCBI Taxonomy" id="230148"/>
    <lineage>
        <taxon>Eukaryota</taxon>
        <taxon>Metazoa</taxon>
        <taxon>Chordata</taxon>
        <taxon>Craniata</taxon>
        <taxon>Vertebrata</taxon>
        <taxon>Euteleostomi</taxon>
        <taxon>Actinopterygii</taxon>
        <taxon>Neopterygii</taxon>
        <taxon>Teleostei</taxon>
        <taxon>Neoteleostei</taxon>
        <taxon>Acanthomorphata</taxon>
        <taxon>Eupercaria</taxon>
        <taxon>Perciformes</taxon>
        <taxon>Cottioidei</taxon>
        <taxon>Cottales</taxon>
        <taxon>Liparidae</taxon>
        <taxon>Liparis</taxon>
    </lineage>
</organism>
<dbReference type="Proteomes" id="UP000314294">
    <property type="component" value="Unassembled WGS sequence"/>
</dbReference>
<keyword evidence="2" id="KW-1185">Reference proteome</keyword>
<sequence>MQVGEQVCAGEPAVVAVLLNARLLEAEHRVQHSILMLRCHSQQIHHFEPNHLEAKQTPQSQAPPAWLRNMLKSWPVWSPLLKHSAHRDMHGEMPQVRHRYATKLAVQTKPHRVALS</sequence>